<dbReference type="SUPFAM" id="SSF55961">
    <property type="entry name" value="Bet v1-like"/>
    <property type="match status" value="1"/>
</dbReference>
<protein>
    <recommendedName>
        <fullName evidence="3">Ligand-binding SRPBCC domain-containing protein</fullName>
    </recommendedName>
</protein>
<accession>A0A142EJV6</accession>
<evidence type="ECO:0000313" key="1">
    <source>
        <dbReference type="EMBL" id="AMQ55411.1"/>
    </source>
</evidence>
<gene>
    <name evidence="1" type="ORF">AO498_03305</name>
</gene>
<name>A0A142EJV6_9BACT</name>
<dbReference type="Gene3D" id="3.30.530.20">
    <property type="match status" value="1"/>
</dbReference>
<dbReference type="STRING" id="1727163.AO498_03305"/>
<reference evidence="1 2" key="2">
    <citation type="journal article" date="2016" name="Genome Announc.">
        <title>Complete Genome Sequence of Algoriphagus sp. Strain M8-2, Isolated from a Brackish Lake.</title>
        <authorList>
            <person name="Muraguchi Y."/>
            <person name="Kushimoto K."/>
            <person name="Ohtsubo Y."/>
            <person name="Suzuki T."/>
            <person name="Dohra H."/>
            <person name="Kimbara K."/>
            <person name="Shintani M."/>
        </authorList>
    </citation>
    <scope>NUCLEOTIDE SEQUENCE [LARGE SCALE GENOMIC DNA]</scope>
    <source>
        <strain evidence="1 2">M8-2</strain>
    </source>
</reference>
<dbReference type="PATRIC" id="fig|1727163.4.peg.684"/>
<proteinExistence type="predicted"/>
<dbReference type="RefSeq" id="WP_067543736.1">
    <property type="nucleotide sequence ID" value="NZ_CP012836.1"/>
</dbReference>
<dbReference type="KEGG" id="alm:AO498_03305"/>
<dbReference type="Proteomes" id="UP000073816">
    <property type="component" value="Chromosome"/>
</dbReference>
<dbReference type="OrthoDB" id="838246at2"/>
<dbReference type="AlphaFoldDB" id="A0A142EJV6"/>
<organism evidence="1 2">
    <name type="scientific">Algoriphagus sanaruensis</name>
    <dbReference type="NCBI Taxonomy" id="1727163"/>
    <lineage>
        <taxon>Bacteria</taxon>
        <taxon>Pseudomonadati</taxon>
        <taxon>Bacteroidota</taxon>
        <taxon>Cytophagia</taxon>
        <taxon>Cytophagales</taxon>
        <taxon>Cyclobacteriaceae</taxon>
        <taxon>Algoriphagus</taxon>
    </lineage>
</organism>
<evidence type="ECO:0008006" key="3">
    <source>
        <dbReference type="Google" id="ProtNLM"/>
    </source>
</evidence>
<dbReference type="EMBL" id="CP012836">
    <property type="protein sequence ID" value="AMQ55411.1"/>
    <property type="molecule type" value="Genomic_DNA"/>
</dbReference>
<keyword evidence="2" id="KW-1185">Reference proteome</keyword>
<dbReference type="InterPro" id="IPR023393">
    <property type="entry name" value="START-like_dom_sf"/>
</dbReference>
<reference evidence="2" key="1">
    <citation type="submission" date="2015-09" db="EMBL/GenBank/DDBJ databases">
        <title>Complete sequence of Algoriphagus sp. M8-2.</title>
        <authorList>
            <person name="Shintani M."/>
        </authorList>
    </citation>
    <scope>NUCLEOTIDE SEQUENCE [LARGE SCALE GENOMIC DNA]</scope>
    <source>
        <strain evidence="2">M8-2</strain>
    </source>
</reference>
<evidence type="ECO:0000313" key="2">
    <source>
        <dbReference type="Proteomes" id="UP000073816"/>
    </source>
</evidence>
<sequence length="146" mass="17272">MRLNFETRVDSNVSSVKEGFNEALFKKLAPPFPPVRVKRFDGCSKGDLVSLELNFLLFRQLWVSEITEDSTDENEFYFVDEGIQLPFFLKTWSHKHRIIRQGNGAIIRDEISYTGPFRVLTWLLYPTLWLQFAYRKPIYRKVFKNG</sequence>